<keyword evidence="7 10" id="KW-1015">Disulfide bond</keyword>
<feature type="domain" description="EGF-like" evidence="15">
    <location>
        <begin position="1262"/>
        <end position="1299"/>
    </location>
</feature>
<keyword evidence="2" id="KW-0245">EGF-like domain</keyword>
<dbReference type="PANTHER" id="PTHR46513">
    <property type="entry name" value="VITELLOGENIN RECEPTOR-LIKE PROTEIN-RELATED-RELATED"/>
    <property type="match status" value="1"/>
</dbReference>
<comment type="caution">
    <text evidence="16">The sequence shown here is derived from an EMBL/GenBank/DDBJ whole genome shotgun (WGS) entry which is preliminary data.</text>
</comment>
<dbReference type="SUPFAM" id="SSF57424">
    <property type="entry name" value="LDL receptor-like module"/>
    <property type="match status" value="3"/>
</dbReference>
<feature type="region of interest" description="Disordered" evidence="12">
    <location>
        <begin position="1475"/>
        <end position="1496"/>
    </location>
</feature>
<sequence>MSLGFACLFFSALMTYSPKLLYANRNDIRIVQKTHKHNRTEEIVVDGLEDAIVAVEFSYAEGYIFWTDVTVPKIKRISFREKRRIVKDVVSLGLRKPEGLAVDWVARKLYWTDCGDADWQTNRIEVANLDGTYRKVLFWRNLGLPRAIAVDPLSGHGISLLVFNSVSHLFATLTDLLNDVMMRLGLGFSDLQQVCNLKIGYFEVDLFSALTSSRNMFWTDWGEEPKIEQAEMDGSNRHVIISQDIYWPNGLTIDYSFEKIYWTDAKLFYIDKANYDGSEREKVFRSPGQCSLGHPFDLTLYENKIYWTDWKARGIHSSNKNNGMRCQLISQSSYPHMGIKAFESERQKPRPGPVNFLLLARKWDIRIISLDTPDLTDVVLPVSGLSHAVAVDFDPVDKFMYWSDDEKLEIKRSRLDGTAVQVVISSQIKHPDGLAVDWVARNLYWTDTGTDRIEVSRLNGSSRKVLISDNLDEPRAIALDPARGYMFWTDWGKSPKIERAGLDGGHRVTLVNTSIVWPNGIAIDFKAQKIYWADARLDKIEVMNMDGSQRSVVLDKDFLHVFGFTLLGSQLYWTDWQKRSIESVNKQTGDGRKMLIQSLPDLMGLKAVNLSHDLGSNPCQKNNGGCSHLCLYRRRGVKCECPDGMEILADKKSCILPEAFLLFSSNDNIRRISLDTNNGAVIRLVSVKDARALDFNVHDMQIYWTDATERTISRAFLNGTNIEPIIEVDLAFPDGLAVDWIAQNLYWTDARTHRIEVSRLDGRHRKLLIWKDVWQPDELALDPVSGHMYWVNGGRNSTIEIADLDGSNRRILFTNPNPPTGLTIDFSTGLLFWADQDERKIECAYLNGTNRRVVVSGLSKTFALTQFKDYIYYADWSTIYRANKTNGLDQTRIKRSIEVVMDILVFHRSRQEGWNVCAADNNGCSHLCFAKPDRTRVCSCPTHYELSETDNKTCKAPSVFMLFSTKSIIRRLLIDSADNVDVALPVRGLNDVLAIDYDIKSQLVFWIDGRTKQIMCARQNGTGVQTLKLNKNASPFDLAIDPYGQLLYWTDSVSNSINVYSLRNKNNVGAVFKKDYVYPRSIVLYPEIGRMYFTDDNPKSKSIMRATMGGSDEVELFQAVSPGDLAVDKQEQKLFWTDTEMKKIEYGDLTGMNQATLIEKNILKPVGLVVYKDYVYWIDKDTRNVVKVKKYNDSSREPVQAYVDDLSDIVVVDISTSTDHHPCYKNKCTHLCWVGKDGHAQCSCPMDLILNDDNLICGARKKCKPDQFTCANRVCITRNWVCDDTDDCKDGSDEMDNCTKCKDDEYICDSGQCVDAKKRCDSKPDCEDGSDERVENCGKRCNSNEFGCVKDGFVYKCIPRDWVCDRGKDCYENTDEMNCNESKGNESVPNYPRLHPSNLSGKMVAVIVASIVVCVIFLTFAVLMCRRLKHKPNCNVTHEIGLVVTPVLRTRPHSSASSTRSSSYHDIFVNAPLRKGPGSAGSSNKRSKVASVSNRSSASQIAYDRNNLTGASCSSTASTVVTAYFHEPLNPPPSPVTERSHCTSRSRPYCESLLSPSSCKSHRYHRPRMPPPPTPASTDVESRGSRHRCRKSHRCRYQRHAPSSFTEAAYDSDLFAPPPTPNTIYMSEATHFSDQEAPPPSPTTTERSFHLLPYPPPPSPVTDAPSVVL</sequence>
<evidence type="ECO:0000256" key="5">
    <source>
        <dbReference type="ARBA" id="ARBA00022737"/>
    </source>
</evidence>
<feature type="repeat" description="LDL-receptor class B" evidence="11">
    <location>
        <begin position="528"/>
        <end position="570"/>
    </location>
</feature>
<dbReference type="InterPro" id="IPR000742">
    <property type="entry name" value="EGF"/>
</dbReference>
<dbReference type="SMART" id="SM00192">
    <property type="entry name" value="LDLa"/>
    <property type="match status" value="3"/>
</dbReference>
<dbReference type="CDD" id="cd00112">
    <property type="entry name" value="LDLa"/>
    <property type="match status" value="3"/>
</dbReference>
<proteinExistence type="predicted"/>
<dbReference type="InterPro" id="IPR023415">
    <property type="entry name" value="LDLR_class-A_CS"/>
</dbReference>
<feature type="disulfide bond" evidence="10">
    <location>
        <begin position="1263"/>
        <end position="1275"/>
    </location>
</feature>
<keyword evidence="5" id="KW-0677">Repeat</keyword>
<feature type="repeat" description="LDL-receptor class B" evidence="11">
    <location>
        <begin position="107"/>
        <end position="154"/>
    </location>
</feature>
<feature type="disulfide bond" evidence="10">
    <location>
        <begin position="1364"/>
        <end position="1379"/>
    </location>
</feature>
<reference evidence="16" key="1">
    <citation type="journal article" date="2023" name="G3 (Bethesda)">
        <title>Whole genome assembly and annotation of the endangered Caribbean coral Acropora cervicornis.</title>
        <authorList>
            <person name="Selwyn J.D."/>
            <person name="Vollmer S.V."/>
        </authorList>
    </citation>
    <scope>NUCLEOTIDE SEQUENCE</scope>
    <source>
        <strain evidence="16">K2</strain>
    </source>
</reference>
<dbReference type="Pfam" id="PF14670">
    <property type="entry name" value="FXa_inhibition"/>
    <property type="match status" value="2"/>
</dbReference>
<dbReference type="EMBL" id="JARQWQ010000010">
    <property type="protein sequence ID" value="KAK2569296.1"/>
    <property type="molecule type" value="Genomic_DNA"/>
</dbReference>
<feature type="domain" description="EGF-like" evidence="15">
    <location>
        <begin position="618"/>
        <end position="655"/>
    </location>
</feature>
<evidence type="ECO:0000256" key="2">
    <source>
        <dbReference type="ARBA" id="ARBA00022536"/>
    </source>
</evidence>
<comment type="caution">
    <text evidence="10">Lacks conserved residue(s) required for the propagation of feature annotation.</text>
</comment>
<dbReference type="PROSITE" id="PS51120">
    <property type="entry name" value="LDLRB"/>
    <property type="match status" value="13"/>
</dbReference>
<feature type="repeat" description="LDL-receptor class B" evidence="11">
    <location>
        <begin position="441"/>
        <end position="483"/>
    </location>
</feature>
<evidence type="ECO:0000259" key="15">
    <source>
        <dbReference type="SMART" id="SM00181"/>
    </source>
</evidence>
<feature type="repeat" description="LDL-receptor class B" evidence="11">
    <location>
        <begin position="743"/>
        <end position="785"/>
    </location>
</feature>
<feature type="repeat" description="LDL-receptor class B" evidence="11">
    <location>
        <begin position="398"/>
        <end position="440"/>
    </location>
</feature>
<dbReference type="SUPFAM" id="SSF101898">
    <property type="entry name" value="NHL repeat"/>
    <property type="match status" value="1"/>
</dbReference>
<dbReference type="Proteomes" id="UP001249851">
    <property type="component" value="Unassembled WGS sequence"/>
</dbReference>
<evidence type="ECO:0000256" key="1">
    <source>
        <dbReference type="ARBA" id="ARBA00004167"/>
    </source>
</evidence>
<keyword evidence="8 16" id="KW-0675">Receptor</keyword>
<evidence type="ECO:0000256" key="10">
    <source>
        <dbReference type="PROSITE-ProRule" id="PRU00124"/>
    </source>
</evidence>
<keyword evidence="13" id="KW-0812">Transmembrane</keyword>
<dbReference type="PROSITE" id="PS50068">
    <property type="entry name" value="LDLRA_2"/>
    <property type="match status" value="3"/>
</dbReference>
<evidence type="ECO:0000256" key="9">
    <source>
        <dbReference type="ARBA" id="ARBA00023180"/>
    </source>
</evidence>
<dbReference type="SMART" id="SM00181">
    <property type="entry name" value="EGF"/>
    <property type="match status" value="4"/>
</dbReference>
<evidence type="ECO:0000256" key="12">
    <source>
        <dbReference type="SAM" id="MobiDB-lite"/>
    </source>
</evidence>
<dbReference type="InterPro" id="IPR002172">
    <property type="entry name" value="LDrepeatLR_classA_rpt"/>
</dbReference>
<feature type="disulfide bond" evidence="10">
    <location>
        <begin position="1301"/>
        <end position="1313"/>
    </location>
</feature>
<dbReference type="PRINTS" id="PR00261">
    <property type="entry name" value="LDLRECEPTOR"/>
</dbReference>
<feature type="signal peptide" evidence="14">
    <location>
        <begin position="1"/>
        <end position="23"/>
    </location>
</feature>
<keyword evidence="17" id="KW-1185">Reference proteome</keyword>
<protein>
    <submittedName>
        <fullName evidence="16">Low-density lipoprotein receptor-related protein 6</fullName>
    </submittedName>
</protein>
<keyword evidence="13" id="KW-1133">Transmembrane helix</keyword>
<feature type="repeat" description="LDL-receptor class B" evidence="11">
    <location>
        <begin position="700"/>
        <end position="742"/>
    </location>
</feature>
<feature type="repeat" description="LDL-receptor class B" evidence="11">
    <location>
        <begin position="1132"/>
        <end position="1174"/>
    </location>
</feature>
<evidence type="ECO:0000256" key="13">
    <source>
        <dbReference type="SAM" id="Phobius"/>
    </source>
</evidence>
<feature type="domain" description="EGF-like" evidence="15">
    <location>
        <begin position="1222"/>
        <end position="1258"/>
    </location>
</feature>
<dbReference type="GO" id="GO:0006897">
    <property type="term" value="P:endocytosis"/>
    <property type="evidence" value="ECO:0007669"/>
    <property type="project" value="UniProtKB-KW"/>
</dbReference>
<evidence type="ECO:0000256" key="11">
    <source>
        <dbReference type="PROSITE-ProRule" id="PRU00461"/>
    </source>
</evidence>
<evidence type="ECO:0000313" key="17">
    <source>
        <dbReference type="Proteomes" id="UP001249851"/>
    </source>
</evidence>
<dbReference type="Gene3D" id="2.120.10.30">
    <property type="entry name" value="TolB, C-terminal domain"/>
    <property type="match status" value="5"/>
</dbReference>
<dbReference type="SUPFAM" id="SSF63825">
    <property type="entry name" value="YWTD domain"/>
    <property type="match status" value="3"/>
</dbReference>
<feature type="disulfide bond" evidence="10">
    <location>
        <begin position="1308"/>
        <end position="1326"/>
    </location>
</feature>
<dbReference type="FunFam" id="2.120.10.30:FF:000001">
    <property type="entry name" value="Low-density lipoprotein receptor-related protein 6"/>
    <property type="match status" value="1"/>
</dbReference>
<accession>A0AAD9VCE2</accession>
<dbReference type="InterPro" id="IPR011042">
    <property type="entry name" value="6-blade_b-propeller_TolB-like"/>
</dbReference>
<evidence type="ECO:0000256" key="3">
    <source>
        <dbReference type="ARBA" id="ARBA00022583"/>
    </source>
</evidence>
<feature type="repeat" description="LDL-receptor class B" evidence="11">
    <location>
        <begin position="1002"/>
        <end position="1044"/>
    </location>
</feature>
<gene>
    <name evidence="16" type="ORF">P5673_006209</name>
</gene>
<dbReference type="SMART" id="SM00135">
    <property type="entry name" value="LY"/>
    <property type="match status" value="20"/>
</dbReference>
<evidence type="ECO:0000313" key="16">
    <source>
        <dbReference type="EMBL" id="KAK2569296.1"/>
    </source>
</evidence>
<feature type="region of interest" description="Disordered" evidence="12">
    <location>
        <begin position="1548"/>
        <end position="1590"/>
    </location>
</feature>
<dbReference type="PANTHER" id="PTHR46513:SF41">
    <property type="entry name" value="LOW-DENSITY LIPOPROTEIN RECEPTOR-RELATED PROTEIN"/>
    <property type="match status" value="1"/>
</dbReference>
<feature type="region of interest" description="Disordered" evidence="12">
    <location>
        <begin position="1619"/>
        <end position="1669"/>
    </location>
</feature>
<evidence type="ECO:0000256" key="14">
    <source>
        <dbReference type="SAM" id="SignalP"/>
    </source>
</evidence>
<feature type="repeat" description="LDL-receptor class B" evidence="11">
    <location>
        <begin position="62"/>
        <end position="106"/>
    </location>
</feature>
<dbReference type="InterPro" id="IPR050778">
    <property type="entry name" value="Cueball_EGF_LRP_Nidogen"/>
</dbReference>
<dbReference type="Pfam" id="PF00057">
    <property type="entry name" value="Ldl_recept_a"/>
    <property type="match status" value="3"/>
</dbReference>
<dbReference type="InterPro" id="IPR036055">
    <property type="entry name" value="LDL_receptor-like_sf"/>
</dbReference>
<evidence type="ECO:0000256" key="6">
    <source>
        <dbReference type="ARBA" id="ARBA00023136"/>
    </source>
</evidence>
<feature type="transmembrane region" description="Helical" evidence="13">
    <location>
        <begin position="1403"/>
        <end position="1423"/>
    </location>
</feature>
<keyword evidence="6 13" id="KW-0472">Membrane</keyword>
<feature type="chain" id="PRO_5041922332" evidence="14">
    <location>
        <begin position="24"/>
        <end position="1669"/>
    </location>
</feature>
<keyword evidence="4 14" id="KW-0732">Signal</keyword>
<feature type="repeat" description="LDL-receptor class B" evidence="11">
    <location>
        <begin position="484"/>
        <end position="527"/>
    </location>
</feature>
<feature type="compositionally biased region" description="Polar residues" evidence="12">
    <location>
        <begin position="1480"/>
        <end position="1496"/>
    </location>
</feature>
<feature type="repeat" description="LDL-receptor class B" evidence="11">
    <location>
        <begin position="258"/>
        <end position="304"/>
    </location>
</feature>
<feature type="disulfide bond" evidence="10">
    <location>
        <begin position="1270"/>
        <end position="1288"/>
    </location>
</feature>
<reference evidence="16" key="2">
    <citation type="journal article" date="2023" name="Science">
        <title>Genomic signatures of disease resistance in endangered staghorn corals.</title>
        <authorList>
            <person name="Vollmer S.V."/>
            <person name="Selwyn J.D."/>
            <person name="Despard B.A."/>
            <person name="Roesel C.L."/>
        </authorList>
    </citation>
    <scope>NUCLEOTIDE SEQUENCE</scope>
    <source>
        <strain evidence="16">K2</strain>
    </source>
</reference>
<dbReference type="PROSITE" id="PS01209">
    <property type="entry name" value="LDLRA_1"/>
    <property type="match status" value="2"/>
</dbReference>
<organism evidence="16 17">
    <name type="scientific">Acropora cervicornis</name>
    <name type="common">Staghorn coral</name>
    <dbReference type="NCBI Taxonomy" id="6130"/>
    <lineage>
        <taxon>Eukaryota</taxon>
        <taxon>Metazoa</taxon>
        <taxon>Cnidaria</taxon>
        <taxon>Anthozoa</taxon>
        <taxon>Hexacorallia</taxon>
        <taxon>Scleractinia</taxon>
        <taxon>Astrocoeniina</taxon>
        <taxon>Acroporidae</taxon>
        <taxon>Acropora</taxon>
    </lineage>
</organism>
<dbReference type="Pfam" id="PF00058">
    <property type="entry name" value="Ldl_recept_b"/>
    <property type="match status" value="11"/>
</dbReference>
<feature type="repeat" description="LDL-receptor class B" evidence="11">
    <location>
        <begin position="786"/>
        <end position="828"/>
    </location>
</feature>
<dbReference type="FunFam" id="2.120.10.30:FF:000241">
    <property type="entry name" value="Low-density lipoprotein receptor-related protein 6"/>
    <property type="match status" value="4"/>
</dbReference>
<keyword evidence="16" id="KW-0449">Lipoprotein</keyword>
<keyword evidence="9" id="KW-0325">Glycoprotein</keyword>
<evidence type="ECO:0000256" key="7">
    <source>
        <dbReference type="ARBA" id="ARBA00023157"/>
    </source>
</evidence>
<dbReference type="SUPFAM" id="SSF57196">
    <property type="entry name" value="EGF/Laminin"/>
    <property type="match status" value="2"/>
</dbReference>
<dbReference type="InterPro" id="IPR000033">
    <property type="entry name" value="LDLR_classB_rpt"/>
</dbReference>
<feature type="repeat" description="LDL-receptor class B" evidence="11">
    <location>
        <begin position="214"/>
        <end position="257"/>
    </location>
</feature>
<keyword evidence="3" id="KW-0254">Endocytosis</keyword>
<comment type="subcellular location">
    <subcellularLocation>
        <location evidence="1">Membrane</location>
        <topology evidence="1">Single-pass membrane protein</topology>
    </subcellularLocation>
</comment>
<feature type="domain" description="EGF-like" evidence="15">
    <location>
        <begin position="916"/>
        <end position="955"/>
    </location>
</feature>
<dbReference type="Gene3D" id="4.10.400.10">
    <property type="entry name" value="Low-density Lipoprotein Receptor"/>
    <property type="match status" value="3"/>
</dbReference>
<evidence type="ECO:0000256" key="8">
    <source>
        <dbReference type="ARBA" id="ARBA00023170"/>
    </source>
</evidence>
<dbReference type="GO" id="GO:0016020">
    <property type="term" value="C:membrane"/>
    <property type="evidence" value="ECO:0007669"/>
    <property type="project" value="UniProtKB-SubCell"/>
</dbReference>
<evidence type="ECO:0000256" key="4">
    <source>
        <dbReference type="ARBA" id="ARBA00022729"/>
    </source>
</evidence>
<name>A0AAD9VCE2_ACRCE</name>